<dbReference type="InterPro" id="IPR013968">
    <property type="entry name" value="PKS_KR"/>
</dbReference>
<dbReference type="PROSITE" id="PS52019">
    <property type="entry name" value="PKS_MFAS_DH"/>
    <property type="match status" value="1"/>
</dbReference>
<dbReference type="Pfam" id="PF00550">
    <property type="entry name" value="PP-binding"/>
    <property type="match status" value="1"/>
</dbReference>
<dbReference type="InterPro" id="IPR049900">
    <property type="entry name" value="PKS_mFAS_DH"/>
</dbReference>
<feature type="region of interest" description="Disordered" evidence="7">
    <location>
        <begin position="1770"/>
        <end position="1808"/>
    </location>
</feature>
<reference evidence="11 12" key="1">
    <citation type="submission" date="2019-06" db="EMBL/GenBank/DDBJ databases">
        <title>Tsukamurella conjunctivitidis sp. nov., Tsukamurella assacharolytica sp. nov. and Tsukamurella sputae sp. nov. isolated from patients with conjunctivitis, bacteraemia (lymphoma) and respiratory infection (sputum) in Hong Kong.</title>
        <authorList>
            <person name="Teng J.L.L."/>
            <person name="Lee H.H."/>
            <person name="Fong J.Y.H."/>
            <person name="Fok K.M.N."/>
            <person name="Lau S.K.P."/>
            <person name="Woo P.C.Y."/>
        </authorList>
    </citation>
    <scope>NUCLEOTIDE SEQUENCE [LARGE SCALE GENOMIC DNA]</scope>
    <source>
        <strain evidence="11 12">HKU71</strain>
    </source>
</reference>
<dbReference type="Pfam" id="PF02801">
    <property type="entry name" value="Ketoacyl-synt_C"/>
    <property type="match status" value="1"/>
</dbReference>
<feature type="active site" description="Proton acceptor; for dehydratase activity" evidence="6">
    <location>
        <position position="948"/>
    </location>
</feature>
<dbReference type="GO" id="GO:0006633">
    <property type="term" value="P:fatty acid biosynthetic process"/>
    <property type="evidence" value="ECO:0007669"/>
    <property type="project" value="InterPro"/>
</dbReference>
<dbReference type="FunFam" id="3.40.47.10:FF:000019">
    <property type="entry name" value="Polyketide synthase type I"/>
    <property type="match status" value="1"/>
</dbReference>
<dbReference type="InterPro" id="IPR014031">
    <property type="entry name" value="Ketoacyl_synth_C"/>
</dbReference>
<dbReference type="PANTHER" id="PTHR43775:SF37">
    <property type="entry name" value="SI:DKEY-61P9.11"/>
    <property type="match status" value="1"/>
</dbReference>
<dbReference type="GO" id="GO:0004312">
    <property type="term" value="F:fatty acid synthase activity"/>
    <property type="evidence" value="ECO:0007669"/>
    <property type="project" value="TreeGrafter"/>
</dbReference>
<dbReference type="Pfam" id="PF00109">
    <property type="entry name" value="ketoacyl-synt"/>
    <property type="match status" value="1"/>
</dbReference>
<feature type="region of interest" description="C-terminal hotdog fold" evidence="6">
    <location>
        <begin position="1048"/>
        <end position="1194"/>
    </location>
</feature>
<evidence type="ECO:0000256" key="7">
    <source>
        <dbReference type="SAM" id="MobiDB-lite"/>
    </source>
</evidence>
<dbReference type="Proteomes" id="UP000317291">
    <property type="component" value="Unassembled WGS sequence"/>
</dbReference>
<dbReference type="InterPro" id="IPR042104">
    <property type="entry name" value="PKS_dehydratase_sf"/>
</dbReference>
<proteinExistence type="predicted"/>
<dbReference type="Gene3D" id="3.30.70.250">
    <property type="entry name" value="Malonyl-CoA ACP transacylase, ACP-binding"/>
    <property type="match status" value="1"/>
</dbReference>
<dbReference type="SMART" id="SM00827">
    <property type="entry name" value="PKS_AT"/>
    <property type="match status" value="1"/>
</dbReference>
<sequence length="1808" mass="188280">MAQPVQAPERSRAPQNAARGSTYARVEAMTEAQRGALTEQFSKAARISSAEPIAVVGIGCRFPGGALDPTAYWDLLMRAQDTVVGVPSDRWDADEYYDPDPSTPGRMPSKWAGFLDEIRGFDAEHFGISPREAEAMDPQQRILLEVAWEALEHAGMAPEQLAGLRAAVMMGVYYNEYQASTATDPESIDAYSATGNAHSVTVGRIAYLLGLRGPAVAVDTACSSSLVSVHLACQSLRSRETDLALAGGISLILRPETQLALGKWGMLSPTGRCRAFDAAADGFVRGEGAGVVVLKRLTDAVRDGDRVIAVVRGSAINQDGRSNGLTAPNAPAQAEVITRALGDVPASSVHFVESHGTGTALGDPIEFDALAQVYGAGAGRCAIGAVKTNFGHLEAAAGIAGFIKAALAVHHGQVPPNLHFTRWNPAIAAEKSRLYVPVEADPWPAASGPRRAGVSSFGLGGTNAHVVLEQGPDVAPGSSGSDGVHVITVGGTTPDRVRARAEELAGWLDGAGASAVLSDVAHTVARQGDRAPYSGAVAARDRAGVVAGLRAVASGEAAAGVSPIAQRPNEGVVFAYSGQGSQWAGMGRRLLEDEPAFAAAIESIEPDFTAQVGFSLEQTLRSGESVQGIDRIQPVLVGVQLALTELWRAYGVTPDAVIGHSMGEVTAAVVAGGLSVADGLRVIATRSRLMRRELSGQGAMALLELDSESVERLLVDHEGVSVAVIASPRQTVVAGAPDRVDAVIAAVTARNLLARRVDVDVASHHATVDPILGELRSALTGLTPTTPRIPVLSTVSPGVEAPVFDADYWVANLRHPVAFAPAAAAAGQRYGVIVEVSPHPILTHALTENVPAGRRVAVLPTLLRGEDDTLVFRAQRGHLGQAVPDGQVTDVARKVWRHTPYWTSARGSRTRSGREHPLLGTHVEIPSGSGELWHANVGLDELGWLADHRVQGQPIMPAAGFAEIALGAARGALDAEAVIVEALQVEQMLPLSDSVPLTTQVTPEPGGGVRIEVFTRDARGEWIRHAEAHARPAGPADGVIAVEPPASGTPVSPREVYGALRAAGIAHDGAFAALERVLRDPAGAAEADVALPQEAAGHPALILHPVAGDAALQTLAAALPVAAGKGTDTAYLPVSIDRIRVHAPVPRRIICRARFTALDDDGATGDVTILDRSGSAVADLRGIRLRRISRRAVPLPLDRKLFAGKWETAPADPAAPGTASGAWLVLSHDPAAANTVEAALTGPGRRVVTAALDERGVAEAVADVAADPAYPFAGIVLLAHPGGAHDPAAQDEIDAEVTAGQDLVWRVATTVRAVTAGWHGRPPQLWLLSHGGLPVLPGETGDPAVGSLTGLVRVLAYEHPELRTTLVDVGTDSDVADVLPRELGAPTGDDLVAWRGTERFVQRLVRAQVKPDGAGDASGALRGDGSYLITGGLGGVGLVIARRLVESGAGRVVLSGRGEPSDEAATELAALGERTEIRYVRGDIAEPGIAEHLVAVAEETGKPLRGLVHSAAVLDDELVAALSRQAMDRVWRPKVAGALRLDRATAGRDLDWWVMFSSVASLLGSPGQGAYAAANAYLDALAERRRAEGTAATSICWGQWAEVGLARSLEMGVLDPISPAEGTEALDALLGGPHARVGVARLRLDRAASAFPELSGLGYFTHLVSELEPDDDAEAFDPDGLHGLTFADATGVVVDRLQSRIGAVLGYSGGATMAADRPLTELGLDSLMAVRIRNAARADLGVEPPVALLLQGATLSDLAADLVRRLGVTEDSAASPQAPAAGSVRERAQQRAAARRSASARRKVEPRA</sequence>
<dbReference type="SUPFAM" id="SSF47336">
    <property type="entry name" value="ACP-like"/>
    <property type="match status" value="1"/>
</dbReference>
<keyword evidence="3" id="KW-0808">Transferase</keyword>
<dbReference type="PROSITE" id="PS50075">
    <property type="entry name" value="CARRIER"/>
    <property type="match status" value="1"/>
</dbReference>
<dbReference type="SMART" id="SM00823">
    <property type="entry name" value="PKS_PP"/>
    <property type="match status" value="1"/>
</dbReference>
<dbReference type="EMBL" id="VIGW01000003">
    <property type="protein sequence ID" value="TWS19917.1"/>
    <property type="molecule type" value="Genomic_DNA"/>
</dbReference>
<comment type="caution">
    <text evidence="11">The sequence shown here is derived from an EMBL/GenBank/DDBJ whole genome shotgun (WGS) entry which is preliminary data.</text>
</comment>
<dbReference type="GO" id="GO:0071770">
    <property type="term" value="P:DIM/DIP cell wall layer assembly"/>
    <property type="evidence" value="ECO:0007669"/>
    <property type="project" value="TreeGrafter"/>
</dbReference>
<dbReference type="Gene3D" id="3.10.129.110">
    <property type="entry name" value="Polyketide synthase dehydratase"/>
    <property type="match status" value="1"/>
</dbReference>
<dbReference type="InterPro" id="IPR020807">
    <property type="entry name" value="PKS_DH"/>
</dbReference>
<dbReference type="Pfam" id="PF14765">
    <property type="entry name" value="PS-DH"/>
    <property type="match status" value="1"/>
</dbReference>
<keyword evidence="2" id="KW-0597">Phosphoprotein</keyword>
<evidence type="ECO:0000259" key="10">
    <source>
        <dbReference type="PROSITE" id="PS52019"/>
    </source>
</evidence>
<dbReference type="CDD" id="cd08955">
    <property type="entry name" value="KR_2_FAS_SDR_x"/>
    <property type="match status" value="1"/>
</dbReference>
<feature type="region of interest" description="N-terminal hotdog fold" evidence="6">
    <location>
        <begin position="916"/>
        <end position="1037"/>
    </location>
</feature>
<dbReference type="Pfam" id="PF16197">
    <property type="entry name" value="KAsynt_C_assoc"/>
    <property type="match status" value="1"/>
</dbReference>
<feature type="domain" description="Ketosynthase family 3 (KS3)" evidence="9">
    <location>
        <begin position="50"/>
        <end position="470"/>
    </location>
</feature>
<protein>
    <submittedName>
        <fullName evidence="11">Type I polyketide synthase</fullName>
    </submittedName>
</protein>
<dbReference type="SUPFAM" id="SSF53901">
    <property type="entry name" value="Thiolase-like"/>
    <property type="match status" value="1"/>
</dbReference>
<evidence type="ECO:0000256" key="6">
    <source>
        <dbReference type="PROSITE-ProRule" id="PRU01363"/>
    </source>
</evidence>
<dbReference type="SMART" id="SM00822">
    <property type="entry name" value="PKS_KR"/>
    <property type="match status" value="1"/>
</dbReference>
<dbReference type="PROSITE" id="PS52004">
    <property type="entry name" value="KS3_2"/>
    <property type="match status" value="1"/>
</dbReference>
<dbReference type="InterPro" id="IPR016039">
    <property type="entry name" value="Thiolase-like"/>
</dbReference>
<keyword evidence="5" id="KW-0511">Multifunctional enzyme</keyword>
<dbReference type="PROSITE" id="PS00606">
    <property type="entry name" value="KS3_1"/>
    <property type="match status" value="1"/>
</dbReference>
<dbReference type="Pfam" id="PF00698">
    <property type="entry name" value="Acyl_transf_1"/>
    <property type="match status" value="1"/>
</dbReference>
<dbReference type="GO" id="GO:0005886">
    <property type="term" value="C:plasma membrane"/>
    <property type="evidence" value="ECO:0007669"/>
    <property type="project" value="TreeGrafter"/>
</dbReference>
<dbReference type="Gene3D" id="3.40.50.720">
    <property type="entry name" value="NAD(P)-binding Rossmann-like Domain"/>
    <property type="match status" value="1"/>
</dbReference>
<dbReference type="SUPFAM" id="SSF52151">
    <property type="entry name" value="FabD/lysophospholipase-like"/>
    <property type="match status" value="1"/>
</dbReference>
<evidence type="ECO:0000256" key="1">
    <source>
        <dbReference type="ARBA" id="ARBA00022450"/>
    </source>
</evidence>
<feature type="active site" description="Proton donor; for dehydratase activity" evidence="6">
    <location>
        <position position="1109"/>
    </location>
</feature>
<dbReference type="InterPro" id="IPR049551">
    <property type="entry name" value="PKS_DH_C"/>
</dbReference>
<dbReference type="InterPro" id="IPR050091">
    <property type="entry name" value="PKS_NRPS_Biosynth_Enz"/>
</dbReference>
<dbReference type="InterPro" id="IPR020806">
    <property type="entry name" value="PKS_PP-bd"/>
</dbReference>
<evidence type="ECO:0000313" key="12">
    <source>
        <dbReference type="Proteomes" id="UP000317291"/>
    </source>
</evidence>
<dbReference type="InterPro" id="IPR036291">
    <property type="entry name" value="NAD(P)-bd_dom_sf"/>
</dbReference>
<dbReference type="InterPro" id="IPR009081">
    <property type="entry name" value="PP-bd_ACP"/>
</dbReference>
<evidence type="ECO:0000259" key="9">
    <source>
        <dbReference type="PROSITE" id="PS52004"/>
    </source>
</evidence>
<dbReference type="InterPro" id="IPR049552">
    <property type="entry name" value="PKS_DH_N"/>
</dbReference>
<dbReference type="InterPro" id="IPR018201">
    <property type="entry name" value="Ketoacyl_synth_AS"/>
</dbReference>
<dbReference type="InterPro" id="IPR001227">
    <property type="entry name" value="Ac_transferase_dom_sf"/>
</dbReference>
<dbReference type="CDD" id="cd00833">
    <property type="entry name" value="PKS"/>
    <property type="match status" value="1"/>
</dbReference>
<dbReference type="Gene3D" id="3.40.366.10">
    <property type="entry name" value="Malonyl-Coenzyme A Acyl Carrier Protein, domain 2"/>
    <property type="match status" value="1"/>
</dbReference>
<dbReference type="SMART" id="SM00825">
    <property type="entry name" value="PKS_KS"/>
    <property type="match status" value="1"/>
</dbReference>
<keyword evidence="4" id="KW-0521">NADP</keyword>
<dbReference type="OrthoDB" id="9778690at2"/>
<keyword evidence="1" id="KW-0596">Phosphopantetheine</keyword>
<dbReference type="InterPro" id="IPR014030">
    <property type="entry name" value="Ketoacyl_synth_N"/>
</dbReference>
<dbReference type="InterPro" id="IPR016036">
    <property type="entry name" value="Malonyl_transacylase_ACP-bd"/>
</dbReference>
<evidence type="ECO:0000313" key="11">
    <source>
        <dbReference type="EMBL" id="TWS19917.1"/>
    </source>
</evidence>
<dbReference type="GO" id="GO:0004315">
    <property type="term" value="F:3-oxoacyl-[acyl-carrier-protein] synthase activity"/>
    <property type="evidence" value="ECO:0007669"/>
    <property type="project" value="InterPro"/>
</dbReference>
<evidence type="ECO:0000256" key="5">
    <source>
        <dbReference type="ARBA" id="ARBA00023268"/>
    </source>
</evidence>
<dbReference type="SUPFAM" id="SSF55048">
    <property type="entry name" value="Probable ACP-binding domain of malonyl-CoA ACP transacylase"/>
    <property type="match status" value="1"/>
</dbReference>
<dbReference type="Gene3D" id="1.10.1200.10">
    <property type="entry name" value="ACP-like"/>
    <property type="match status" value="1"/>
</dbReference>
<dbReference type="Pfam" id="PF08659">
    <property type="entry name" value="KR"/>
    <property type="match status" value="1"/>
</dbReference>
<feature type="domain" description="PKS/mFAS DH" evidence="10">
    <location>
        <begin position="916"/>
        <end position="1194"/>
    </location>
</feature>
<evidence type="ECO:0000256" key="4">
    <source>
        <dbReference type="ARBA" id="ARBA00022857"/>
    </source>
</evidence>
<dbReference type="GO" id="GO:0031177">
    <property type="term" value="F:phosphopantetheine binding"/>
    <property type="evidence" value="ECO:0007669"/>
    <property type="project" value="InterPro"/>
</dbReference>
<feature type="domain" description="Carrier" evidence="8">
    <location>
        <begin position="1688"/>
        <end position="1766"/>
    </location>
</feature>
<dbReference type="SUPFAM" id="SSF51735">
    <property type="entry name" value="NAD(P)-binding Rossmann-fold domains"/>
    <property type="match status" value="2"/>
</dbReference>
<gene>
    <name evidence="11" type="ORF">FK529_07140</name>
</gene>
<dbReference type="InterPro" id="IPR036736">
    <property type="entry name" value="ACP-like_sf"/>
</dbReference>
<evidence type="ECO:0000256" key="3">
    <source>
        <dbReference type="ARBA" id="ARBA00022679"/>
    </source>
</evidence>
<feature type="compositionally biased region" description="Low complexity" evidence="7">
    <location>
        <begin position="1772"/>
        <end position="1781"/>
    </location>
</feature>
<dbReference type="InterPro" id="IPR016035">
    <property type="entry name" value="Acyl_Trfase/lysoPLipase"/>
</dbReference>
<organism evidence="11 12">
    <name type="scientific">Tsukamurella asaccharolytica</name>
    <dbReference type="NCBI Taxonomy" id="2592067"/>
    <lineage>
        <taxon>Bacteria</taxon>
        <taxon>Bacillati</taxon>
        <taxon>Actinomycetota</taxon>
        <taxon>Actinomycetes</taxon>
        <taxon>Mycobacteriales</taxon>
        <taxon>Tsukamurellaceae</taxon>
        <taxon>Tsukamurella</taxon>
    </lineage>
</organism>
<dbReference type="InterPro" id="IPR020841">
    <property type="entry name" value="PKS_Beta-ketoAc_synthase_dom"/>
</dbReference>
<dbReference type="InterPro" id="IPR006162">
    <property type="entry name" value="Ppantetheine_attach_site"/>
</dbReference>
<dbReference type="InterPro" id="IPR032821">
    <property type="entry name" value="PKS_assoc"/>
</dbReference>
<dbReference type="FunFam" id="3.30.70.250:FF:000003">
    <property type="entry name" value="Polyketide beta-ketoacyl synthase Pks3"/>
    <property type="match status" value="1"/>
</dbReference>
<dbReference type="Gene3D" id="3.40.47.10">
    <property type="match status" value="1"/>
</dbReference>
<dbReference type="InterPro" id="IPR057326">
    <property type="entry name" value="KR_dom"/>
</dbReference>
<evidence type="ECO:0000259" key="8">
    <source>
        <dbReference type="PROSITE" id="PS50075"/>
    </source>
</evidence>
<evidence type="ECO:0000256" key="2">
    <source>
        <dbReference type="ARBA" id="ARBA00022553"/>
    </source>
</evidence>
<feature type="region of interest" description="Disordered" evidence="7">
    <location>
        <begin position="1"/>
        <end position="20"/>
    </location>
</feature>
<dbReference type="InterPro" id="IPR014043">
    <property type="entry name" value="Acyl_transferase_dom"/>
</dbReference>
<dbReference type="GO" id="GO:0005737">
    <property type="term" value="C:cytoplasm"/>
    <property type="evidence" value="ECO:0007669"/>
    <property type="project" value="TreeGrafter"/>
</dbReference>
<name>A0A5C5R9T5_9ACTN</name>
<keyword evidence="12" id="KW-1185">Reference proteome</keyword>
<dbReference type="PROSITE" id="PS00012">
    <property type="entry name" value="PHOSPHOPANTETHEINE"/>
    <property type="match status" value="1"/>
</dbReference>
<dbReference type="PANTHER" id="PTHR43775">
    <property type="entry name" value="FATTY ACID SYNTHASE"/>
    <property type="match status" value="1"/>
</dbReference>
<dbReference type="SMART" id="SM00826">
    <property type="entry name" value="PKS_DH"/>
    <property type="match status" value="1"/>
</dbReference>
<dbReference type="Pfam" id="PF21089">
    <property type="entry name" value="PKS_DH_N"/>
    <property type="match status" value="1"/>
</dbReference>
<accession>A0A5C5R9T5</accession>